<evidence type="ECO:0000313" key="9">
    <source>
        <dbReference type="Proteomes" id="UP000067626"/>
    </source>
</evidence>
<dbReference type="GO" id="GO:0005524">
    <property type="term" value="F:ATP binding"/>
    <property type="evidence" value="ECO:0007669"/>
    <property type="project" value="UniProtKB-UniRule"/>
</dbReference>
<dbReference type="PANTHER" id="PTHR43289:SF6">
    <property type="entry name" value="SERINE_THREONINE-PROTEIN KINASE NEKL-3"/>
    <property type="match status" value="1"/>
</dbReference>
<dbReference type="InterPro" id="IPR008271">
    <property type="entry name" value="Ser/Thr_kinase_AS"/>
</dbReference>
<dbReference type="AlphaFoldDB" id="A0A0K1EHK1"/>
<dbReference type="EC" id="2.7.11.1" evidence="8"/>
<reference evidence="8 9" key="1">
    <citation type="submission" date="2015-07" db="EMBL/GenBank/DDBJ databases">
        <title>Genome analysis of myxobacterium Chondromyces crocatus Cm c5 reveals a high potential for natural compound synthesis and the genetic basis for the loss of fruiting body formation.</title>
        <authorList>
            <person name="Zaburannyi N."/>
            <person name="Bunk B."/>
            <person name="Maier J."/>
            <person name="Overmann J."/>
            <person name="Mueller R."/>
        </authorList>
    </citation>
    <scope>NUCLEOTIDE SEQUENCE [LARGE SCALE GENOMIC DNA]</scope>
    <source>
        <strain evidence="8 9">Cm c5</strain>
    </source>
</reference>
<feature type="compositionally biased region" description="Low complexity" evidence="6">
    <location>
        <begin position="528"/>
        <end position="540"/>
    </location>
</feature>
<evidence type="ECO:0000256" key="6">
    <source>
        <dbReference type="SAM" id="MobiDB-lite"/>
    </source>
</evidence>
<feature type="region of interest" description="Disordered" evidence="6">
    <location>
        <begin position="310"/>
        <end position="350"/>
    </location>
</feature>
<evidence type="ECO:0000256" key="2">
    <source>
        <dbReference type="ARBA" id="ARBA00022741"/>
    </source>
</evidence>
<evidence type="ECO:0000256" key="3">
    <source>
        <dbReference type="ARBA" id="ARBA00022777"/>
    </source>
</evidence>
<organism evidence="8 9">
    <name type="scientific">Chondromyces crocatus</name>
    <dbReference type="NCBI Taxonomy" id="52"/>
    <lineage>
        <taxon>Bacteria</taxon>
        <taxon>Pseudomonadati</taxon>
        <taxon>Myxococcota</taxon>
        <taxon>Polyangia</taxon>
        <taxon>Polyangiales</taxon>
        <taxon>Polyangiaceae</taxon>
        <taxon>Chondromyces</taxon>
    </lineage>
</organism>
<dbReference type="Pfam" id="PF00069">
    <property type="entry name" value="Pkinase"/>
    <property type="match status" value="1"/>
</dbReference>
<feature type="domain" description="Protein kinase" evidence="7">
    <location>
        <begin position="10"/>
        <end position="286"/>
    </location>
</feature>
<dbReference type="PANTHER" id="PTHR43289">
    <property type="entry name" value="MITOGEN-ACTIVATED PROTEIN KINASE KINASE KINASE 20-RELATED"/>
    <property type="match status" value="1"/>
</dbReference>
<accession>A0A0K1EHK1</accession>
<dbReference type="PROSITE" id="PS50011">
    <property type="entry name" value="PROTEIN_KINASE_DOM"/>
    <property type="match status" value="1"/>
</dbReference>
<keyword evidence="4 5" id="KW-0067">ATP-binding</keyword>
<dbReference type="SMART" id="SM00220">
    <property type="entry name" value="S_TKc"/>
    <property type="match status" value="1"/>
</dbReference>
<feature type="compositionally biased region" description="Pro residues" evidence="6">
    <location>
        <begin position="429"/>
        <end position="441"/>
    </location>
</feature>
<evidence type="ECO:0000259" key="7">
    <source>
        <dbReference type="PROSITE" id="PS50011"/>
    </source>
</evidence>
<feature type="region of interest" description="Disordered" evidence="6">
    <location>
        <begin position="509"/>
        <end position="559"/>
    </location>
</feature>
<dbReference type="PROSITE" id="PS00108">
    <property type="entry name" value="PROTEIN_KINASE_ST"/>
    <property type="match status" value="1"/>
</dbReference>
<sequence length="559" mass="58904">MIGTTLDGKYQIRKLLGEGAMGSVYEAEHTATGRRVAVKVISSADLTKDPKVVSRFQREARAAGAIETQHITQVLDAGVDRESNLPFLVMEYMVGDDLMALIKRVGVLSPDLVLRIGAQACLGLQKAHTASVVHRDIKPHNLFLARREAGEVVVKLLDFGIAKVKMDQAHDTEGAELTRTGNLLGSPLYMSPEQARGAKEIDWRTDIWSLGAVMYQALTGRTPYHHINALGELIISICSVPPPPVQDFAPWVAPEVAAIVHNCLQQDPGRRYQSAEQLLAAIKQLLPYGWTIQEDMLISLEDSMRQHAAPRLPLSMPPPRPEMGSHPAMGSNPSLSSSPGLASSPALGVAPGMGSSPSLGYAHSGAGTNGALTQSHGHGAPSASSKAPLVISALALAAALGVGIVILGRTQETPPAPPPAAPVQTEAAPTPPKPDPAPTPVPVVEAKPRRVRLTVEPKDVSVEVDSNGVPVTDAQVRNGVLEFNGVLGGEYRVRLSKGKNETVETVVMGESGPNPPRLELRPPGAPKPASTATPGAVAAPTPTPTPQRGVIEDTGEFGN</sequence>
<keyword evidence="1 8" id="KW-0808">Transferase</keyword>
<dbReference type="Gene3D" id="1.10.510.10">
    <property type="entry name" value="Transferase(Phosphotransferase) domain 1"/>
    <property type="match status" value="1"/>
</dbReference>
<evidence type="ECO:0000256" key="5">
    <source>
        <dbReference type="PROSITE-ProRule" id="PRU10141"/>
    </source>
</evidence>
<evidence type="ECO:0000256" key="1">
    <source>
        <dbReference type="ARBA" id="ARBA00022679"/>
    </source>
</evidence>
<dbReference type="OrthoDB" id="5485879at2"/>
<feature type="compositionally biased region" description="Low complexity" evidence="6">
    <location>
        <begin position="328"/>
        <end position="348"/>
    </location>
</feature>
<dbReference type="Proteomes" id="UP000067626">
    <property type="component" value="Chromosome"/>
</dbReference>
<feature type="binding site" evidence="5">
    <location>
        <position position="39"/>
    </location>
    <ligand>
        <name>ATP</name>
        <dbReference type="ChEBI" id="CHEBI:30616"/>
    </ligand>
</feature>
<dbReference type="KEGG" id="ccro:CMC5_044980"/>
<dbReference type="InterPro" id="IPR017441">
    <property type="entry name" value="Protein_kinase_ATP_BS"/>
</dbReference>
<dbReference type="InterPro" id="IPR000719">
    <property type="entry name" value="Prot_kinase_dom"/>
</dbReference>
<dbReference type="Gene3D" id="3.30.200.20">
    <property type="entry name" value="Phosphorylase Kinase, domain 1"/>
    <property type="match status" value="1"/>
</dbReference>
<keyword evidence="3 8" id="KW-0418">Kinase</keyword>
<feature type="region of interest" description="Disordered" evidence="6">
    <location>
        <begin position="413"/>
        <end position="442"/>
    </location>
</feature>
<keyword evidence="9" id="KW-1185">Reference proteome</keyword>
<keyword evidence="2 5" id="KW-0547">Nucleotide-binding</keyword>
<dbReference type="RefSeq" id="WP_050432288.1">
    <property type="nucleotide sequence ID" value="NZ_CP012159.1"/>
</dbReference>
<gene>
    <name evidence="8" type="ORF">CMC5_044980</name>
</gene>
<evidence type="ECO:0000256" key="4">
    <source>
        <dbReference type="ARBA" id="ARBA00022840"/>
    </source>
</evidence>
<dbReference type="CDD" id="cd14014">
    <property type="entry name" value="STKc_PknB_like"/>
    <property type="match status" value="1"/>
</dbReference>
<protein>
    <submittedName>
        <fullName evidence="8">Protein kinase</fullName>
        <ecNumber evidence="8">2.7.11.1</ecNumber>
    </submittedName>
</protein>
<name>A0A0K1EHK1_CHOCO</name>
<proteinExistence type="predicted"/>
<dbReference type="PROSITE" id="PS00107">
    <property type="entry name" value="PROTEIN_KINASE_ATP"/>
    <property type="match status" value="1"/>
</dbReference>
<dbReference type="SUPFAM" id="SSF56112">
    <property type="entry name" value="Protein kinase-like (PK-like)"/>
    <property type="match status" value="1"/>
</dbReference>
<dbReference type="EMBL" id="CP012159">
    <property type="protein sequence ID" value="AKT40345.1"/>
    <property type="molecule type" value="Genomic_DNA"/>
</dbReference>
<dbReference type="STRING" id="52.CMC5_044980"/>
<evidence type="ECO:0000313" key="8">
    <source>
        <dbReference type="EMBL" id="AKT40345.1"/>
    </source>
</evidence>
<dbReference type="GO" id="GO:0004674">
    <property type="term" value="F:protein serine/threonine kinase activity"/>
    <property type="evidence" value="ECO:0007669"/>
    <property type="project" value="UniProtKB-EC"/>
</dbReference>
<dbReference type="InterPro" id="IPR011009">
    <property type="entry name" value="Kinase-like_dom_sf"/>
</dbReference>